<accession>A0AA38MDU7</accession>
<dbReference type="Proteomes" id="UP001168821">
    <property type="component" value="Unassembled WGS sequence"/>
</dbReference>
<evidence type="ECO:0000256" key="2">
    <source>
        <dbReference type="ARBA" id="ARBA00022690"/>
    </source>
</evidence>
<dbReference type="InterPro" id="IPR042185">
    <property type="entry name" value="Serpin_sf_2"/>
</dbReference>
<name>A0AA38MDU7_9CUCU</name>
<dbReference type="Gene3D" id="2.30.39.10">
    <property type="entry name" value="Alpha-1-antitrypsin, domain 1"/>
    <property type="match status" value="1"/>
</dbReference>
<dbReference type="PANTHER" id="PTHR11461:SF211">
    <property type="entry name" value="GH10112P-RELATED"/>
    <property type="match status" value="1"/>
</dbReference>
<dbReference type="InterPro" id="IPR023796">
    <property type="entry name" value="Serpin_dom"/>
</dbReference>
<comment type="similarity">
    <text evidence="1 4">Belongs to the serpin family.</text>
</comment>
<dbReference type="SMART" id="SM00093">
    <property type="entry name" value="SERPIN"/>
    <property type="match status" value="1"/>
</dbReference>
<keyword evidence="7" id="KW-1185">Reference proteome</keyword>
<protein>
    <recommendedName>
        <fullName evidence="5">Serpin domain-containing protein</fullName>
    </recommendedName>
</protein>
<dbReference type="Pfam" id="PF00079">
    <property type="entry name" value="Serpin"/>
    <property type="match status" value="1"/>
</dbReference>
<evidence type="ECO:0000259" key="5">
    <source>
        <dbReference type="SMART" id="SM00093"/>
    </source>
</evidence>
<sequence length="390" mass="44690">MSNTSIPAAARQIVQGNSAFTLKLYKILSKQPGNVFFSPFSVHIALAMLHQGARQDTATILGKVLQIPEAESTAEGYKWIINQLKSIQSVILRIANKIYVKDDEEFVKEFQNNVKEYFYSDLESFNYGNRRETVHSINEWVEEQTSGKIRKVVSESSITKDTSLFLVNAIYFKGDWLDKFTKSRTTKEPFYLDDQQMIQVEMMNGTKKVSYKFDDKLNAGILRLAYKRREIQMVIILPKERNGIKDLEDKLWNVDFADVINKDLCGVKANLSLPKFKFSTSMDLEGPLKEMGLDIIFNKEKADFKGMLVPKCERSLSVDKIFQKAYIDVNEEGSEAAAVTVVRVMMGECARKERIIDFVVDHPAIFMLVQSGTQDLNILFCGRLYQLKYH</sequence>
<dbReference type="Gene3D" id="3.30.497.10">
    <property type="entry name" value="Antithrombin, subunit I, domain 2"/>
    <property type="match status" value="1"/>
</dbReference>
<dbReference type="GO" id="GO:0004867">
    <property type="term" value="F:serine-type endopeptidase inhibitor activity"/>
    <property type="evidence" value="ECO:0007669"/>
    <property type="project" value="UniProtKB-KW"/>
</dbReference>
<evidence type="ECO:0000256" key="3">
    <source>
        <dbReference type="ARBA" id="ARBA00022900"/>
    </source>
</evidence>
<keyword evidence="3" id="KW-0722">Serine protease inhibitor</keyword>
<reference evidence="6" key="1">
    <citation type="journal article" date="2023" name="G3 (Bethesda)">
        <title>Whole genome assemblies of Zophobas morio and Tenebrio molitor.</title>
        <authorList>
            <person name="Kaur S."/>
            <person name="Stinson S.A."/>
            <person name="diCenzo G.C."/>
        </authorList>
    </citation>
    <scope>NUCLEOTIDE SEQUENCE</scope>
    <source>
        <strain evidence="6">QUZm001</strain>
    </source>
</reference>
<evidence type="ECO:0000256" key="4">
    <source>
        <dbReference type="RuleBase" id="RU000411"/>
    </source>
</evidence>
<evidence type="ECO:0000313" key="6">
    <source>
        <dbReference type="EMBL" id="KAJ3653285.1"/>
    </source>
</evidence>
<dbReference type="CDD" id="cd19601">
    <property type="entry name" value="serpin42Da-like"/>
    <property type="match status" value="1"/>
</dbReference>
<organism evidence="6 7">
    <name type="scientific">Zophobas morio</name>
    <dbReference type="NCBI Taxonomy" id="2755281"/>
    <lineage>
        <taxon>Eukaryota</taxon>
        <taxon>Metazoa</taxon>
        <taxon>Ecdysozoa</taxon>
        <taxon>Arthropoda</taxon>
        <taxon>Hexapoda</taxon>
        <taxon>Insecta</taxon>
        <taxon>Pterygota</taxon>
        <taxon>Neoptera</taxon>
        <taxon>Endopterygota</taxon>
        <taxon>Coleoptera</taxon>
        <taxon>Polyphaga</taxon>
        <taxon>Cucujiformia</taxon>
        <taxon>Tenebrionidae</taxon>
        <taxon>Zophobas</taxon>
    </lineage>
</organism>
<dbReference type="SUPFAM" id="SSF56574">
    <property type="entry name" value="Serpins"/>
    <property type="match status" value="1"/>
</dbReference>
<feature type="domain" description="Serpin" evidence="5">
    <location>
        <begin position="22"/>
        <end position="387"/>
    </location>
</feature>
<dbReference type="EMBL" id="JALNTZ010000004">
    <property type="protein sequence ID" value="KAJ3653285.1"/>
    <property type="molecule type" value="Genomic_DNA"/>
</dbReference>
<comment type="caution">
    <text evidence="6">The sequence shown here is derived from an EMBL/GenBank/DDBJ whole genome shotgun (WGS) entry which is preliminary data.</text>
</comment>
<gene>
    <name evidence="6" type="ORF">Zmor_012545</name>
</gene>
<keyword evidence="2" id="KW-0646">Protease inhibitor</keyword>
<dbReference type="InterPro" id="IPR036186">
    <property type="entry name" value="Serpin_sf"/>
</dbReference>
<evidence type="ECO:0000313" key="7">
    <source>
        <dbReference type="Proteomes" id="UP001168821"/>
    </source>
</evidence>
<dbReference type="InterPro" id="IPR000215">
    <property type="entry name" value="Serpin_fam"/>
</dbReference>
<evidence type="ECO:0000256" key="1">
    <source>
        <dbReference type="ARBA" id="ARBA00009500"/>
    </source>
</evidence>
<dbReference type="AlphaFoldDB" id="A0AA38MDU7"/>
<dbReference type="GO" id="GO:0005615">
    <property type="term" value="C:extracellular space"/>
    <property type="evidence" value="ECO:0007669"/>
    <property type="project" value="InterPro"/>
</dbReference>
<dbReference type="PANTHER" id="PTHR11461">
    <property type="entry name" value="SERINE PROTEASE INHIBITOR, SERPIN"/>
    <property type="match status" value="1"/>
</dbReference>
<proteinExistence type="inferred from homology"/>
<dbReference type="InterPro" id="IPR042178">
    <property type="entry name" value="Serpin_sf_1"/>
</dbReference>